<feature type="domain" description="Aminoglycoside phosphotransferase" evidence="1">
    <location>
        <begin position="99"/>
        <end position="262"/>
    </location>
</feature>
<dbReference type="InterPro" id="IPR002575">
    <property type="entry name" value="Aminoglycoside_PTrfase"/>
</dbReference>
<dbReference type="RefSeq" id="XP_018186587.1">
    <property type="nucleotide sequence ID" value="XM_018334387.1"/>
</dbReference>
<dbReference type="EMBL" id="KV407461">
    <property type="protein sequence ID" value="KZF21032.1"/>
    <property type="molecule type" value="Genomic_DNA"/>
</dbReference>
<dbReference type="GeneID" id="28899524"/>
<dbReference type="InterPro" id="IPR011009">
    <property type="entry name" value="Kinase-like_dom_sf"/>
</dbReference>
<dbReference type="OMA" id="FWISTKP"/>
<accession>A0A165FIZ1</accession>
<evidence type="ECO:0000259" key="1">
    <source>
        <dbReference type="Pfam" id="PF01636"/>
    </source>
</evidence>
<dbReference type="PANTHER" id="PTHR21310:SF15">
    <property type="entry name" value="AMINOGLYCOSIDE PHOSPHOTRANSFERASE DOMAIN-CONTAINING PROTEIN"/>
    <property type="match status" value="1"/>
</dbReference>
<proteinExistence type="predicted"/>
<dbReference type="Proteomes" id="UP000076632">
    <property type="component" value="Unassembled WGS sequence"/>
</dbReference>
<dbReference type="InParanoid" id="A0A165FIZ1"/>
<keyword evidence="3" id="KW-1185">Reference proteome</keyword>
<sequence length="321" mass="36577">MPSNLVPHENGPFRDTIKQLAPNRWLLGSSLLCERHEPADISCAWTDIDGSGYSLQTFDEPVRSWTNPDPEGPIVCVRTFYSSSVWRIGNSAYFKSCLWSPEIETEATTIEFVQQNFPNVPVPSIMKHYIDEKGQFSHLLMRTMPGEVLNTAWESLSEIEQQEVAHQVADIVKILSSLSRDAVVSATGKRVMEPYLMKRGTPQPTHFDCFLDPDCGSNFETIWGKEQNEFVFYHQDLGPTNIMVERRQEKVVVSGILDWAGVGFLPKGFIATKPSFSPGFEFEWGCAGDRRQWMIMLRDALIGNGFQWFAYDWAEWFGLET</sequence>
<reference evidence="2 3" key="1">
    <citation type="journal article" date="2016" name="Fungal Biol.">
        <title>The genome of Xylona heveae provides a window into fungal endophytism.</title>
        <authorList>
            <person name="Gazis R."/>
            <person name="Kuo A."/>
            <person name="Riley R."/>
            <person name="LaButti K."/>
            <person name="Lipzen A."/>
            <person name="Lin J."/>
            <person name="Amirebrahimi M."/>
            <person name="Hesse C.N."/>
            <person name="Spatafora J.W."/>
            <person name="Henrissat B."/>
            <person name="Hainaut M."/>
            <person name="Grigoriev I.V."/>
            <person name="Hibbett D.S."/>
        </authorList>
    </citation>
    <scope>NUCLEOTIDE SEQUENCE [LARGE SCALE GENOMIC DNA]</scope>
    <source>
        <strain evidence="2 3">TC161</strain>
    </source>
</reference>
<evidence type="ECO:0000313" key="2">
    <source>
        <dbReference type="EMBL" id="KZF21032.1"/>
    </source>
</evidence>
<gene>
    <name evidence="2" type="ORF">L228DRAFT_262100</name>
</gene>
<name>A0A165FIZ1_XYLHT</name>
<dbReference type="InterPro" id="IPR051678">
    <property type="entry name" value="AGP_Transferase"/>
</dbReference>
<dbReference type="OrthoDB" id="5404599at2759"/>
<organism evidence="2 3">
    <name type="scientific">Xylona heveae (strain CBS 132557 / TC161)</name>
    <dbReference type="NCBI Taxonomy" id="1328760"/>
    <lineage>
        <taxon>Eukaryota</taxon>
        <taxon>Fungi</taxon>
        <taxon>Dikarya</taxon>
        <taxon>Ascomycota</taxon>
        <taxon>Pezizomycotina</taxon>
        <taxon>Xylonomycetes</taxon>
        <taxon>Xylonales</taxon>
        <taxon>Xylonaceae</taxon>
        <taxon>Xylona</taxon>
    </lineage>
</organism>
<dbReference type="Pfam" id="PF01636">
    <property type="entry name" value="APH"/>
    <property type="match status" value="1"/>
</dbReference>
<protein>
    <recommendedName>
        <fullName evidence="1">Aminoglycoside phosphotransferase domain-containing protein</fullName>
    </recommendedName>
</protein>
<dbReference type="Gene3D" id="3.90.1200.10">
    <property type="match status" value="1"/>
</dbReference>
<dbReference type="SUPFAM" id="SSF56112">
    <property type="entry name" value="Protein kinase-like (PK-like)"/>
    <property type="match status" value="1"/>
</dbReference>
<dbReference type="AlphaFoldDB" id="A0A165FIZ1"/>
<dbReference type="PANTHER" id="PTHR21310">
    <property type="entry name" value="AMINOGLYCOSIDE PHOSPHOTRANSFERASE-RELATED-RELATED"/>
    <property type="match status" value="1"/>
</dbReference>
<evidence type="ECO:0000313" key="3">
    <source>
        <dbReference type="Proteomes" id="UP000076632"/>
    </source>
</evidence>